<organism evidence="2 3">
    <name type="scientific">Nonomuraea longicatena</name>
    <dbReference type="NCBI Taxonomy" id="83682"/>
    <lineage>
        <taxon>Bacteria</taxon>
        <taxon>Bacillati</taxon>
        <taxon>Actinomycetota</taxon>
        <taxon>Actinomycetes</taxon>
        <taxon>Streptosporangiales</taxon>
        <taxon>Streptosporangiaceae</taxon>
        <taxon>Nonomuraea</taxon>
    </lineage>
</organism>
<comment type="caution">
    <text evidence="2">The sequence shown here is derived from an EMBL/GenBank/DDBJ whole genome shotgun (WGS) entry which is preliminary data.</text>
</comment>
<evidence type="ECO:0000313" key="3">
    <source>
        <dbReference type="Proteomes" id="UP001501578"/>
    </source>
</evidence>
<evidence type="ECO:0000313" key="2">
    <source>
        <dbReference type="EMBL" id="GAA0944243.1"/>
    </source>
</evidence>
<keyword evidence="3" id="KW-1185">Reference proteome</keyword>
<reference evidence="3" key="1">
    <citation type="journal article" date="2019" name="Int. J. Syst. Evol. Microbiol.">
        <title>The Global Catalogue of Microorganisms (GCM) 10K type strain sequencing project: providing services to taxonomists for standard genome sequencing and annotation.</title>
        <authorList>
            <consortium name="The Broad Institute Genomics Platform"/>
            <consortium name="The Broad Institute Genome Sequencing Center for Infectious Disease"/>
            <person name="Wu L."/>
            <person name="Ma J."/>
        </authorList>
    </citation>
    <scope>NUCLEOTIDE SEQUENCE [LARGE SCALE GENOMIC DNA]</scope>
    <source>
        <strain evidence="3">JCM 11136</strain>
    </source>
</reference>
<dbReference type="EMBL" id="BAAAHQ010000036">
    <property type="protein sequence ID" value="GAA0944243.1"/>
    <property type="molecule type" value="Genomic_DNA"/>
</dbReference>
<accession>A0ABP4B5C4</accession>
<dbReference type="Proteomes" id="UP001501578">
    <property type="component" value="Unassembled WGS sequence"/>
</dbReference>
<sequence>MIPEAVPQPPALPAPPPVREHRTPEALSRDAKELAALALRLRDLATRLRRSGASPAWLDPVLTNQVVRCAHAAEHLDDAARLLALHR</sequence>
<feature type="compositionally biased region" description="Pro residues" evidence="1">
    <location>
        <begin position="1"/>
        <end position="17"/>
    </location>
</feature>
<name>A0ABP4B5C4_9ACTN</name>
<feature type="compositionally biased region" description="Basic and acidic residues" evidence="1">
    <location>
        <begin position="18"/>
        <end position="29"/>
    </location>
</feature>
<evidence type="ECO:0000256" key="1">
    <source>
        <dbReference type="SAM" id="MobiDB-lite"/>
    </source>
</evidence>
<gene>
    <name evidence="2" type="ORF">GCM10009560_58200</name>
</gene>
<feature type="region of interest" description="Disordered" evidence="1">
    <location>
        <begin position="1"/>
        <end position="29"/>
    </location>
</feature>
<proteinExistence type="predicted"/>
<dbReference type="RefSeq" id="WP_343953297.1">
    <property type="nucleotide sequence ID" value="NZ_BAAAHQ010000036.1"/>
</dbReference>
<protein>
    <submittedName>
        <fullName evidence="2">Uncharacterized protein</fullName>
    </submittedName>
</protein>